<evidence type="ECO:0000313" key="2">
    <source>
        <dbReference type="Proteomes" id="UP000027265"/>
    </source>
</evidence>
<dbReference type="AlphaFoldDB" id="A0A067PXU7"/>
<reference evidence="2" key="1">
    <citation type="journal article" date="2014" name="Proc. Natl. Acad. Sci. U.S.A.">
        <title>Extensive sampling of basidiomycete genomes demonstrates inadequacy of the white-rot/brown-rot paradigm for wood decay fungi.</title>
        <authorList>
            <person name="Riley R."/>
            <person name="Salamov A.A."/>
            <person name="Brown D.W."/>
            <person name="Nagy L.G."/>
            <person name="Floudas D."/>
            <person name="Held B.W."/>
            <person name="Levasseur A."/>
            <person name="Lombard V."/>
            <person name="Morin E."/>
            <person name="Otillar R."/>
            <person name="Lindquist E.A."/>
            <person name="Sun H."/>
            <person name="LaButti K.M."/>
            <person name="Schmutz J."/>
            <person name="Jabbour D."/>
            <person name="Luo H."/>
            <person name="Baker S.E."/>
            <person name="Pisabarro A.G."/>
            <person name="Walton J.D."/>
            <person name="Blanchette R.A."/>
            <person name="Henrissat B."/>
            <person name="Martin F."/>
            <person name="Cullen D."/>
            <person name="Hibbett D.S."/>
            <person name="Grigoriev I.V."/>
        </authorList>
    </citation>
    <scope>NUCLEOTIDE SEQUENCE [LARGE SCALE GENOMIC DNA]</scope>
    <source>
        <strain evidence="2">MUCL 33604</strain>
    </source>
</reference>
<organism evidence="1 2">
    <name type="scientific">Jaapia argillacea MUCL 33604</name>
    <dbReference type="NCBI Taxonomy" id="933084"/>
    <lineage>
        <taxon>Eukaryota</taxon>
        <taxon>Fungi</taxon>
        <taxon>Dikarya</taxon>
        <taxon>Basidiomycota</taxon>
        <taxon>Agaricomycotina</taxon>
        <taxon>Agaricomycetes</taxon>
        <taxon>Agaricomycetidae</taxon>
        <taxon>Jaapiales</taxon>
        <taxon>Jaapiaceae</taxon>
        <taxon>Jaapia</taxon>
    </lineage>
</organism>
<gene>
    <name evidence="1" type="ORF">JAAARDRAFT_192023</name>
</gene>
<protein>
    <submittedName>
        <fullName evidence="1">Uncharacterized protein</fullName>
    </submittedName>
</protein>
<dbReference type="Proteomes" id="UP000027265">
    <property type="component" value="Unassembled WGS sequence"/>
</dbReference>
<dbReference type="HOGENOM" id="CLU_2671409_0_0_1"/>
<keyword evidence="2" id="KW-1185">Reference proteome</keyword>
<name>A0A067PXU7_9AGAM</name>
<accession>A0A067PXU7</accession>
<evidence type="ECO:0000313" key="1">
    <source>
        <dbReference type="EMBL" id="KDQ59514.1"/>
    </source>
</evidence>
<dbReference type="OrthoDB" id="2637024at2759"/>
<dbReference type="InParanoid" id="A0A067PXU7"/>
<dbReference type="EMBL" id="KL197715">
    <property type="protein sequence ID" value="KDQ59514.1"/>
    <property type="molecule type" value="Genomic_DNA"/>
</dbReference>
<sequence length="75" mass="8145">MFFPSLSWPDITPETEDGEDAVNLQAALDNHDVEDGTGSPPSLRRSRKPFSTLVIDLALMIKRKCQGALTGSKAT</sequence>
<proteinExistence type="predicted"/>